<keyword evidence="2 4" id="KW-0378">Hydrolase</keyword>
<sequence>MKKQLFATLLFACSVGTLTAQTPVYLDDTKPIEARVKDALSRMTLEEKVALCHAQSKFSSPGVPRLGIPELWMSDGPHGVRAEINWNDWGYAKWTNDSITAFPALTCLAATWNPEMSAIYGKAIGEEARYREKDVLLGPGVNIYRTPLNGRNFEYMGEDPYLAGVMCVPYIQEVQKNGVAVSVKHYALNNQELWRGHIDVELSDRALHEIYLPAFKAAVQQGGAWTVMGAYNKIRGQHACHNDLMLNKILKDDWGFDGVVVTDWGGAHDTYEAAMNGLDIEMGSYTNGLTSESVFTYDDYYLASPYLRMLKEGKVPMSTVDDKASRILRLIFRTAMNRQKPYGSLTSEEHYRAAREIGNEGIVLLKNAPATASKGTSRQKTAAPLLPLDAAKYQRILVVGDNAVRLLNEGGGSSELKVKDMVSPLDGMRSLYGDKVTYTQGYAAGRPMYGRAEEIPQAITDSLRTAATELAKDADLVILFGGLNKNHFQDCEAGDRLTYGLPFGQNELIESLLSVNKNLVLVLLSGNAVEMPWLNKVPAIVQGWYLGSMGGNSLADVLSGAVNPSGKLPFSFPVKLTDCGAHAFDELSYPGDSIKQVYKEDILVGYRWHDTKKTPALFPFGYGLSYTTFAYGKPVASAKTIAADGTLTVTIPVKNTGNVAGKEVVQLYIGDEKCSVLRPLKELKAFRKIALTPGEEKEVSFTITPEDLKFYDETVGEWTAEPGKFKAYIGASSADVRGVVPFELK</sequence>
<dbReference type="PRINTS" id="PR00133">
    <property type="entry name" value="GLHYDRLASE3"/>
</dbReference>
<evidence type="ECO:0000256" key="5">
    <source>
        <dbReference type="SAM" id="SignalP"/>
    </source>
</evidence>
<feature type="signal peptide" evidence="5">
    <location>
        <begin position="1"/>
        <end position="20"/>
    </location>
</feature>
<organism evidence="7 8">
    <name type="scientific">Bacteroides stercorirosoris</name>
    <dbReference type="NCBI Taxonomy" id="871324"/>
    <lineage>
        <taxon>Bacteria</taxon>
        <taxon>Pseudomonadati</taxon>
        <taxon>Bacteroidota</taxon>
        <taxon>Bacteroidia</taxon>
        <taxon>Bacteroidales</taxon>
        <taxon>Bacteroidaceae</taxon>
        <taxon>Bacteroides</taxon>
    </lineage>
</organism>
<dbReference type="PANTHER" id="PTHR42715:SF10">
    <property type="entry name" value="BETA-GLUCOSIDASE"/>
    <property type="match status" value="1"/>
</dbReference>
<gene>
    <name evidence="7" type="ORF">SAMN05444350_11526</name>
</gene>
<keyword evidence="3" id="KW-0119">Carbohydrate metabolism</keyword>
<evidence type="ECO:0000259" key="6">
    <source>
        <dbReference type="SMART" id="SM01217"/>
    </source>
</evidence>
<dbReference type="InterPro" id="IPR036881">
    <property type="entry name" value="Glyco_hydro_3_C_sf"/>
</dbReference>
<dbReference type="Pfam" id="PF14310">
    <property type="entry name" value="Fn3-like"/>
    <property type="match status" value="1"/>
</dbReference>
<dbReference type="PROSITE" id="PS00775">
    <property type="entry name" value="GLYCOSYL_HYDROL_F3"/>
    <property type="match status" value="1"/>
</dbReference>
<dbReference type="SUPFAM" id="SSF51445">
    <property type="entry name" value="(Trans)glycosidases"/>
    <property type="match status" value="1"/>
</dbReference>
<keyword evidence="8" id="KW-1185">Reference proteome</keyword>
<dbReference type="FunFam" id="2.60.40.10:FF:000495">
    <property type="entry name" value="Periplasmic beta-glucosidase"/>
    <property type="match status" value="1"/>
</dbReference>
<keyword evidence="5" id="KW-0732">Signal</keyword>
<evidence type="ECO:0000313" key="7">
    <source>
        <dbReference type="EMBL" id="SHJ09134.1"/>
    </source>
</evidence>
<dbReference type="InterPro" id="IPR002772">
    <property type="entry name" value="Glyco_hydro_3_C"/>
</dbReference>
<dbReference type="GO" id="GO:0005975">
    <property type="term" value="P:carbohydrate metabolic process"/>
    <property type="evidence" value="ECO:0007669"/>
    <property type="project" value="InterPro"/>
</dbReference>
<evidence type="ECO:0000256" key="3">
    <source>
        <dbReference type="ARBA" id="ARBA00023277"/>
    </source>
</evidence>
<name>A0A1M6GGN0_9BACE</name>
<dbReference type="RefSeq" id="WP_025830576.1">
    <property type="nucleotide sequence ID" value="NZ_FQZN01000015.1"/>
</dbReference>
<dbReference type="InterPro" id="IPR026891">
    <property type="entry name" value="Fn3-like"/>
</dbReference>
<dbReference type="InterPro" id="IPR036962">
    <property type="entry name" value="Glyco_hydro_3_N_sf"/>
</dbReference>
<feature type="domain" description="Fibronectin type III-like" evidence="6">
    <location>
        <begin position="663"/>
        <end position="733"/>
    </location>
</feature>
<dbReference type="Gene3D" id="3.20.20.300">
    <property type="entry name" value="Glycoside hydrolase, family 3, N-terminal domain"/>
    <property type="match status" value="1"/>
</dbReference>
<protein>
    <submittedName>
        <fullName evidence="7">Beta-glucosidase</fullName>
    </submittedName>
</protein>
<dbReference type="InterPro" id="IPR017853">
    <property type="entry name" value="GH"/>
</dbReference>
<dbReference type="InterPro" id="IPR019800">
    <property type="entry name" value="Glyco_hydro_3_AS"/>
</dbReference>
<dbReference type="Gene3D" id="2.60.40.10">
    <property type="entry name" value="Immunoglobulins"/>
    <property type="match status" value="1"/>
</dbReference>
<dbReference type="AlphaFoldDB" id="A0A1M6GGN0"/>
<evidence type="ECO:0000256" key="2">
    <source>
        <dbReference type="ARBA" id="ARBA00022801"/>
    </source>
</evidence>
<dbReference type="SUPFAM" id="SSF52279">
    <property type="entry name" value="Beta-D-glucan exohydrolase, C-terminal domain"/>
    <property type="match status" value="1"/>
</dbReference>
<dbReference type="InterPro" id="IPR013783">
    <property type="entry name" value="Ig-like_fold"/>
</dbReference>
<evidence type="ECO:0000313" key="8">
    <source>
        <dbReference type="Proteomes" id="UP000184192"/>
    </source>
</evidence>
<dbReference type="GO" id="GO:0008422">
    <property type="term" value="F:beta-glucosidase activity"/>
    <property type="evidence" value="ECO:0007669"/>
    <property type="project" value="UniProtKB-ARBA"/>
</dbReference>
<dbReference type="Proteomes" id="UP000184192">
    <property type="component" value="Unassembled WGS sequence"/>
</dbReference>
<dbReference type="PANTHER" id="PTHR42715">
    <property type="entry name" value="BETA-GLUCOSIDASE"/>
    <property type="match status" value="1"/>
</dbReference>
<proteinExistence type="inferred from homology"/>
<evidence type="ECO:0000256" key="1">
    <source>
        <dbReference type="ARBA" id="ARBA00005336"/>
    </source>
</evidence>
<feature type="chain" id="PRO_5009917742" evidence="5">
    <location>
        <begin position="21"/>
        <end position="745"/>
    </location>
</feature>
<dbReference type="EMBL" id="FQZN01000015">
    <property type="protein sequence ID" value="SHJ09134.1"/>
    <property type="molecule type" value="Genomic_DNA"/>
</dbReference>
<dbReference type="Gene3D" id="3.40.50.1700">
    <property type="entry name" value="Glycoside hydrolase family 3 C-terminal domain"/>
    <property type="match status" value="1"/>
</dbReference>
<dbReference type="InterPro" id="IPR001764">
    <property type="entry name" value="Glyco_hydro_3_N"/>
</dbReference>
<accession>A0A1M6GGN0</accession>
<dbReference type="Pfam" id="PF01915">
    <property type="entry name" value="Glyco_hydro_3_C"/>
    <property type="match status" value="1"/>
</dbReference>
<evidence type="ECO:0000256" key="4">
    <source>
        <dbReference type="RuleBase" id="RU361161"/>
    </source>
</evidence>
<comment type="similarity">
    <text evidence="1 4">Belongs to the glycosyl hydrolase 3 family.</text>
</comment>
<reference evidence="8" key="1">
    <citation type="submission" date="2016-11" db="EMBL/GenBank/DDBJ databases">
        <authorList>
            <person name="Varghese N."/>
            <person name="Submissions S."/>
        </authorList>
    </citation>
    <scope>NUCLEOTIDE SEQUENCE [LARGE SCALE GENOMIC DNA]</scope>
    <source>
        <strain evidence="8">DSM 26884</strain>
    </source>
</reference>
<keyword evidence="4" id="KW-0326">Glycosidase</keyword>
<dbReference type="SMART" id="SM01217">
    <property type="entry name" value="Fn3_like"/>
    <property type="match status" value="1"/>
</dbReference>
<dbReference type="GeneID" id="92712642"/>
<dbReference type="Pfam" id="PF00933">
    <property type="entry name" value="Glyco_hydro_3"/>
    <property type="match status" value="1"/>
</dbReference>
<dbReference type="eggNOG" id="COG1472">
    <property type="taxonomic scope" value="Bacteria"/>
</dbReference>
<dbReference type="InterPro" id="IPR050288">
    <property type="entry name" value="Cellulose_deg_GH3"/>
</dbReference>